<proteinExistence type="predicted"/>
<evidence type="ECO:0000259" key="1">
    <source>
        <dbReference type="Pfam" id="PF00583"/>
    </source>
</evidence>
<dbReference type="AlphaFoldDB" id="X1EMR9"/>
<feature type="non-terminal residue" evidence="2">
    <location>
        <position position="108"/>
    </location>
</feature>
<evidence type="ECO:0000313" key="2">
    <source>
        <dbReference type="EMBL" id="GAH34656.1"/>
    </source>
</evidence>
<dbReference type="EMBL" id="BARU01007949">
    <property type="protein sequence ID" value="GAH34656.1"/>
    <property type="molecule type" value="Genomic_DNA"/>
</dbReference>
<accession>X1EMR9</accession>
<feature type="domain" description="N-acetyltransferase" evidence="1">
    <location>
        <begin position="32"/>
        <end position="107"/>
    </location>
</feature>
<name>X1EMR9_9ZZZZ</name>
<dbReference type="SUPFAM" id="SSF55729">
    <property type="entry name" value="Acyl-CoA N-acyltransferases (Nat)"/>
    <property type="match status" value="1"/>
</dbReference>
<comment type="caution">
    <text evidence="2">The sequence shown here is derived from an EMBL/GenBank/DDBJ whole genome shotgun (WGS) entry which is preliminary data.</text>
</comment>
<reference evidence="2" key="1">
    <citation type="journal article" date="2014" name="Front. Microbiol.">
        <title>High frequency of phylogenetically diverse reductive dehalogenase-homologous genes in deep subseafloor sedimentary metagenomes.</title>
        <authorList>
            <person name="Kawai M."/>
            <person name="Futagami T."/>
            <person name="Toyoda A."/>
            <person name="Takaki Y."/>
            <person name="Nishi S."/>
            <person name="Hori S."/>
            <person name="Arai W."/>
            <person name="Tsubouchi T."/>
            <person name="Morono Y."/>
            <person name="Uchiyama I."/>
            <person name="Ito T."/>
            <person name="Fujiyama A."/>
            <person name="Inagaki F."/>
            <person name="Takami H."/>
        </authorList>
    </citation>
    <scope>NUCLEOTIDE SEQUENCE</scope>
    <source>
        <strain evidence="2">Expedition CK06-06</strain>
    </source>
</reference>
<dbReference type="GO" id="GO:0016747">
    <property type="term" value="F:acyltransferase activity, transferring groups other than amino-acyl groups"/>
    <property type="evidence" value="ECO:0007669"/>
    <property type="project" value="InterPro"/>
</dbReference>
<dbReference type="CDD" id="cd04301">
    <property type="entry name" value="NAT_SF"/>
    <property type="match status" value="1"/>
</dbReference>
<dbReference type="Pfam" id="PF00583">
    <property type="entry name" value="Acetyltransf_1"/>
    <property type="match status" value="1"/>
</dbReference>
<dbReference type="InterPro" id="IPR000182">
    <property type="entry name" value="GNAT_dom"/>
</dbReference>
<gene>
    <name evidence="2" type="ORF">S03H2_15617</name>
</gene>
<dbReference type="InterPro" id="IPR016181">
    <property type="entry name" value="Acyl_CoA_acyltransferase"/>
</dbReference>
<organism evidence="2">
    <name type="scientific">marine sediment metagenome</name>
    <dbReference type="NCBI Taxonomy" id="412755"/>
    <lineage>
        <taxon>unclassified sequences</taxon>
        <taxon>metagenomes</taxon>
        <taxon>ecological metagenomes</taxon>
    </lineage>
</organism>
<dbReference type="Gene3D" id="3.40.630.30">
    <property type="match status" value="1"/>
</dbReference>
<protein>
    <recommendedName>
        <fullName evidence="1">N-acetyltransferase domain-containing protein</fullName>
    </recommendedName>
</protein>
<sequence>MNLLDITKLEIRPVRRQDHQKISLFFKTNNISQITRHFTPFQLNDKSARYITRTDHKDPYYLALTQTQVIGLSMLRGWDEGFSTPSIGILIDYRYHNKGIGRKLMNYT</sequence>